<evidence type="ECO:0000313" key="4">
    <source>
        <dbReference type="EMBL" id="VFK74286.1"/>
    </source>
</evidence>
<gene>
    <name evidence="4" type="ORF">BECKMB1821H_GA0114242_100314</name>
    <name evidence="3" type="ORF">BECKMB1821I_GA0114274_100313</name>
</gene>
<dbReference type="Gene3D" id="3.40.50.300">
    <property type="entry name" value="P-loop containing nucleotide triphosphate hydrolases"/>
    <property type="match status" value="1"/>
</dbReference>
<keyword evidence="1" id="KW-1133">Transmembrane helix</keyword>
<dbReference type="EMBL" id="CAADGH010000003">
    <property type="protein sequence ID" value="VFK74286.1"/>
    <property type="molecule type" value="Genomic_DNA"/>
</dbReference>
<dbReference type="CDD" id="cd00882">
    <property type="entry name" value="Ras_like_GTPase"/>
    <property type="match status" value="1"/>
</dbReference>
<keyword evidence="1" id="KW-0472">Membrane</keyword>
<dbReference type="Pfam" id="PF19993">
    <property type="entry name" value="DO-GTPase2"/>
    <property type="match status" value="1"/>
</dbReference>
<evidence type="ECO:0000313" key="3">
    <source>
        <dbReference type="EMBL" id="VFK27378.1"/>
    </source>
</evidence>
<sequence length="350" mass="40194">MMKTSVPNWLPEISVVFSVLGAVAGTTAISISFYTQYKQENYDSTFWIIVISIVISVSFLWILSKGIKELPISHMVAFIGYPRSGKTTLITSLFSEIFAQRILRGINITLRGDETIKRVNEDIARLEMGQALAPTTDQDLFNYRLDLLTGKTFLSRKYKVELGDFPGEDSQNLSNKDPDWLHNTRYFRWALNADVFLFIIDLTYLTDLESDEAKQYRSIITSSFRTAWQKIKGYHYDGARKLRNNPIVVVFTKLDLLFDTGIFDMESGDSENKEKGSPDAPKDYTKPVIMNSREILEKEKQIKEYFQDITKYLSAETSRFNIVFSSVFSREQTDGARFGMEELARSVLPR</sequence>
<evidence type="ECO:0000256" key="1">
    <source>
        <dbReference type="SAM" id="Phobius"/>
    </source>
</evidence>
<feature type="transmembrane region" description="Helical" evidence="1">
    <location>
        <begin position="12"/>
        <end position="34"/>
    </location>
</feature>
<evidence type="ECO:0000259" key="2">
    <source>
        <dbReference type="Pfam" id="PF19993"/>
    </source>
</evidence>
<dbReference type="AlphaFoldDB" id="A0A451B7N0"/>
<reference evidence="4" key="1">
    <citation type="submission" date="2019-02" db="EMBL/GenBank/DDBJ databases">
        <authorList>
            <person name="Gruber-Vodicka R. H."/>
            <person name="Seah K. B. B."/>
        </authorList>
    </citation>
    <scope>NUCLEOTIDE SEQUENCE</scope>
    <source>
        <strain evidence="4">BECK_BZ198</strain>
        <strain evidence="3">BECK_BZ199</strain>
    </source>
</reference>
<proteinExistence type="predicted"/>
<feature type="transmembrane region" description="Helical" evidence="1">
    <location>
        <begin position="46"/>
        <end position="63"/>
    </location>
</feature>
<dbReference type="InterPro" id="IPR045528">
    <property type="entry name" value="DO-GTPase2"/>
</dbReference>
<protein>
    <submittedName>
        <fullName evidence="4">50S ribosome-binding GTPase</fullName>
    </submittedName>
</protein>
<dbReference type="InterPro" id="IPR027417">
    <property type="entry name" value="P-loop_NTPase"/>
</dbReference>
<feature type="domain" description="Double-GTPase 2" evidence="2">
    <location>
        <begin position="75"/>
        <end position="264"/>
    </location>
</feature>
<dbReference type="EMBL" id="CAADFQ010000003">
    <property type="protein sequence ID" value="VFK27378.1"/>
    <property type="molecule type" value="Genomic_DNA"/>
</dbReference>
<name>A0A451B7N0_9GAMM</name>
<accession>A0A451B7N0</accession>
<dbReference type="SUPFAM" id="SSF52540">
    <property type="entry name" value="P-loop containing nucleoside triphosphate hydrolases"/>
    <property type="match status" value="1"/>
</dbReference>
<organism evidence="4">
    <name type="scientific">Candidatus Kentrum sp. MB</name>
    <dbReference type="NCBI Taxonomy" id="2138164"/>
    <lineage>
        <taxon>Bacteria</taxon>
        <taxon>Pseudomonadati</taxon>
        <taxon>Pseudomonadota</taxon>
        <taxon>Gammaproteobacteria</taxon>
        <taxon>Candidatus Kentrum</taxon>
    </lineage>
</organism>
<keyword evidence="1" id="KW-0812">Transmembrane</keyword>